<comment type="caution">
    <text evidence="9">The sequence shown here is derived from an EMBL/GenBank/DDBJ whole genome shotgun (WGS) entry which is preliminary data.</text>
</comment>
<dbReference type="Pfam" id="PF07962">
    <property type="entry name" value="Swi3"/>
    <property type="match status" value="1"/>
</dbReference>
<dbReference type="GO" id="GO:0031298">
    <property type="term" value="C:replication fork protection complex"/>
    <property type="evidence" value="ECO:0007669"/>
    <property type="project" value="TreeGrafter"/>
</dbReference>
<keyword evidence="10" id="KW-1185">Reference proteome</keyword>
<feature type="compositionally biased region" description="Low complexity" evidence="7">
    <location>
        <begin position="288"/>
        <end position="306"/>
    </location>
</feature>
<gene>
    <name evidence="9" type="ORF">BXZ70DRAFT_885886</name>
</gene>
<dbReference type="PANTHER" id="PTHR13220">
    <property type="entry name" value="TIMELESS INTERACTING-RELATED"/>
    <property type="match status" value="1"/>
</dbReference>
<dbReference type="OrthoDB" id="437078at2759"/>
<evidence type="ECO:0000313" key="9">
    <source>
        <dbReference type="EMBL" id="KAH8107043.1"/>
    </source>
</evidence>
<evidence type="ECO:0000256" key="7">
    <source>
        <dbReference type="SAM" id="MobiDB-lite"/>
    </source>
</evidence>
<dbReference type="GO" id="GO:0003677">
    <property type="term" value="F:DNA binding"/>
    <property type="evidence" value="ECO:0007669"/>
    <property type="project" value="TreeGrafter"/>
</dbReference>
<feature type="domain" description="Chromosome segregation in meiosis protein 3" evidence="8">
    <location>
        <begin position="158"/>
        <end position="238"/>
    </location>
</feature>
<feature type="compositionally biased region" description="Polar residues" evidence="7">
    <location>
        <begin position="342"/>
        <end position="353"/>
    </location>
</feature>
<sequence length="467" mass="50593">MSVDLDSIWDAPVQPQSPPRPSAPVAIEVDDDDDPPGPPPSKRPRTTLFLSDSEDGSPKKPPPPRASNASALDPKINALFDDLDEDDGFQGLRPSLDIDALRREAARNIVKAPSYTPHEILPSSSPPRDGDGGDNGDGEGGSGKKDGAKPKRKQLPMLNEARLLGPEGFPALVKHTKDFKPRGKGQEVSDLNRLMQIYQVWAHKMYPKNHFQENVKRIEKLCHSKRMVVAMSVWRDESKGLVNGRKVAETLGLNSDGEPEDDDDEGAASALPARDRDSSTSAPGSPTSRHSQASSPPRPPSSASERSSAHSDDDIDIDALIQEDAERQVAAFARQPSPPLNGATSNYRSNTQRPPDPDDMDEDDDTLWSTFNDPGIFDDDHSLSGSKGPSPIVPPSQSAPNELDDEDMWDLMREHEDGVRLLPKSGTSGPAPVNGTDGTYDGSGGPVALDDQSRRATNDEGWDEMYI</sequence>
<evidence type="ECO:0000313" key="10">
    <source>
        <dbReference type="Proteomes" id="UP000813824"/>
    </source>
</evidence>
<evidence type="ECO:0000256" key="3">
    <source>
        <dbReference type="ARBA" id="ARBA00022763"/>
    </source>
</evidence>
<feature type="region of interest" description="Disordered" evidence="7">
    <location>
        <begin position="110"/>
        <end position="154"/>
    </location>
</feature>
<feature type="region of interest" description="Disordered" evidence="7">
    <location>
        <begin position="1"/>
        <end position="98"/>
    </location>
</feature>
<keyword evidence="3 6" id="KW-0227">DNA damage</keyword>
<evidence type="ECO:0000256" key="6">
    <source>
        <dbReference type="RuleBase" id="RU366049"/>
    </source>
</evidence>
<organism evidence="9 10">
    <name type="scientific">Cristinia sonorae</name>
    <dbReference type="NCBI Taxonomy" id="1940300"/>
    <lineage>
        <taxon>Eukaryota</taxon>
        <taxon>Fungi</taxon>
        <taxon>Dikarya</taxon>
        <taxon>Basidiomycota</taxon>
        <taxon>Agaricomycotina</taxon>
        <taxon>Agaricomycetes</taxon>
        <taxon>Agaricomycetidae</taxon>
        <taxon>Agaricales</taxon>
        <taxon>Pleurotineae</taxon>
        <taxon>Stephanosporaceae</taxon>
        <taxon>Cristinia</taxon>
    </lineage>
</organism>
<dbReference type="GO" id="GO:0031297">
    <property type="term" value="P:replication fork processing"/>
    <property type="evidence" value="ECO:0007669"/>
    <property type="project" value="UniProtKB-UniRule"/>
</dbReference>
<protein>
    <recommendedName>
        <fullName evidence="6">Chromosome segregation in meiosis protein</fullName>
    </recommendedName>
</protein>
<evidence type="ECO:0000256" key="5">
    <source>
        <dbReference type="ARBA" id="ARBA00023306"/>
    </source>
</evidence>
<evidence type="ECO:0000256" key="2">
    <source>
        <dbReference type="ARBA" id="ARBA00006075"/>
    </source>
</evidence>
<comment type="function">
    <text evidence="6">Plays an important role in the control of DNA replication and the maintenance of replication fork stability.</text>
</comment>
<dbReference type="GO" id="GO:0006974">
    <property type="term" value="P:DNA damage response"/>
    <property type="evidence" value="ECO:0007669"/>
    <property type="project" value="UniProtKB-KW"/>
</dbReference>
<dbReference type="GO" id="GO:0000076">
    <property type="term" value="P:DNA replication checkpoint signaling"/>
    <property type="evidence" value="ECO:0007669"/>
    <property type="project" value="UniProtKB-UniRule"/>
</dbReference>
<dbReference type="InterPro" id="IPR012923">
    <property type="entry name" value="Csm3"/>
</dbReference>
<comment type="subcellular location">
    <subcellularLocation>
        <location evidence="1 6">Nucleus</location>
    </subcellularLocation>
</comment>
<feature type="region of interest" description="Disordered" evidence="7">
    <location>
        <begin position="251"/>
        <end position="467"/>
    </location>
</feature>
<dbReference type="GO" id="GO:0043111">
    <property type="term" value="P:replication fork arrest"/>
    <property type="evidence" value="ECO:0007669"/>
    <property type="project" value="TreeGrafter"/>
</dbReference>
<proteinExistence type="inferred from homology"/>
<accession>A0A8K0XUZ6</accession>
<dbReference type="InterPro" id="IPR040038">
    <property type="entry name" value="TIPIN/Csm3/Swi3"/>
</dbReference>
<feature type="compositionally biased region" description="Basic and acidic residues" evidence="7">
    <location>
        <begin position="410"/>
        <end position="419"/>
    </location>
</feature>
<dbReference type="PANTHER" id="PTHR13220:SF11">
    <property type="entry name" value="TIMELESS-INTERACTING PROTEIN"/>
    <property type="match status" value="1"/>
</dbReference>
<evidence type="ECO:0000259" key="8">
    <source>
        <dbReference type="Pfam" id="PF07962"/>
    </source>
</evidence>
<reference evidence="9" key="1">
    <citation type="journal article" date="2021" name="New Phytol.">
        <title>Evolutionary innovations through gain and loss of genes in the ectomycorrhizal Boletales.</title>
        <authorList>
            <person name="Wu G."/>
            <person name="Miyauchi S."/>
            <person name="Morin E."/>
            <person name="Kuo A."/>
            <person name="Drula E."/>
            <person name="Varga T."/>
            <person name="Kohler A."/>
            <person name="Feng B."/>
            <person name="Cao Y."/>
            <person name="Lipzen A."/>
            <person name="Daum C."/>
            <person name="Hundley H."/>
            <person name="Pangilinan J."/>
            <person name="Johnson J."/>
            <person name="Barry K."/>
            <person name="LaButti K."/>
            <person name="Ng V."/>
            <person name="Ahrendt S."/>
            <person name="Min B."/>
            <person name="Choi I.G."/>
            <person name="Park H."/>
            <person name="Plett J.M."/>
            <person name="Magnuson J."/>
            <person name="Spatafora J.W."/>
            <person name="Nagy L.G."/>
            <person name="Henrissat B."/>
            <person name="Grigoriev I.V."/>
            <person name="Yang Z.L."/>
            <person name="Xu J."/>
            <person name="Martin F.M."/>
        </authorList>
    </citation>
    <scope>NUCLEOTIDE SEQUENCE</scope>
    <source>
        <strain evidence="9">KKN 215</strain>
    </source>
</reference>
<dbReference type="AlphaFoldDB" id="A0A8K0XUZ6"/>
<evidence type="ECO:0000256" key="1">
    <source>
        <dbReference type="ARBA" id="ARBA00004123"/>
    </source>
</evidence>
<keyword evidence="5 6" id="KW-0131">Cell cycle</keyword>
<comment type="similarity">
    <text evidence="2 6">Belongs to the CSM3 family.</text>
</comment>
<dbReference type="Proteomes" id="UP000813824">
    <property type="component" value="Unassembled WGS sequence"/>
</dbReference>
<feature type="compositionally biased region" description="Acidic residues" evidence="7">
    <location>
        <begin position="357"/>
        <end position="366"/>
    </location>
</feature>
<dbReference type="EMBL" id="JAEVFJ010000002">
    <property type="protein sequence ID" value="KAH8107043.1"/>
    <property type="molecule type" value="Genomic_DNA"/>
</dbReference>
<evidence type="ECO:0000256" key="4">
    <source>
        <dbReference type="ARBA" id="ARBA00023242"/>
    </source>
</evidence>
<feature type="compositionally biased region" description="Acidic residues" evidence="7">
    <location>
        <begin position="257"/>
        <end position="266"/>
    </location>
</feature>
<name>A0A8K0XUZ6_9AGAR</name>
<feature type="compositionally biased region" description="Acidic residues" evidence="7">
    <location>
        <begin position="313"/>
        <end position="323"/>
    </location>
</feature>
<keyword evidence="4 6" id="KW-0539">Nucleus</keyword>